<comment type="catalytic activity">
    <reaction evidence="6">
        <text>L-lysyl-[protein] + 3 S-adenosyl-L-methionine = N(6),N(6),N(6)-trimethyl-L-lysyl-[protein] + 3 S-adenosyl-L-homocysteine + 3 H(+)</text>
        <dbReference type="Rhea" id="RHEA:54192"/>
        <dbReference type="Rhea" id="RHEA-COMP:9752"/>
        <dbReference type="Rhea" id="RHEA-COMP:13826"/>
        <dbReference type="ChEBI" id="CHEBI:15378"/>
        <dbReference type="ChEBI" id="CHEBI:29969"/>
        <dbReference type="ChEBI" id="CHEBI:57856"/>
        <dbReference type="ChEBI" id="CHEBI:59789"/>
        <dbReference type="ChEBI" id="CHEBI:61961"/>
    </reaction>
</comment>
<evidence type="ECO:0000313" key="7">
    <source>
        <dbReference type="EMBL" id="MXO58655.1"/>
    </source>
</evidence>
<feature type="binding site" evidence="6">
    <location>
        <position position="153"/>
    </location>
    <ligand>
        <name>S-adenosyl-L-methionine</name>
        <dbReference type="ChEBI" id="CHEBI:59789"/>
    </ligand>
</feature>
<dbReference type="EC" id="2.1.1.-" evidence="6"/>
<gene>
    <name evidence="6" type="primary">prmA</name>
    <name evidence="7" type="ORF">GRI89_03750</name>
</gene>
<comment type="caution">
    <text evidence="7">The sequence shown here is derived from an EMBL/GenBank/DDBJ whole genome shotgun (WGS) entry which is preliminary data.</text>
</comment>
<dbReference type="GO" id="GO:0008276">
    <property type="term" value="F:protein methyltransferase activity"/>
    <property type="evidence" value="ECO:0007669"/>
    <property type="project" value="UniProtKB-UniRule"/>
</dbReference>
<feature type="binding site" evidence="6">
    <location>
        <position position="200"/>
    </location>
    <ligand>
        <name>S-adenosyl-L-methionine</name>
        <dbReference type="ChEBI" id="CHEBI:59789"/>
    </ligand>
</feature>
<keyword evidence="8" id="KW-1185">Reference proteome</keyword>
<dbReference type="PANTHER" id="PTHR43648:SF1">
    <property type="entry name" value="ELECTRON TRANSFER FLAVOPROTEIN BETA SUBUNIT LYSINE METHYLTRANSFERASE"/>
    <property type="match status" value="1"/>
</dbReference>
<dbReference type="HAMAP" id="MF_00735">
    <property type="entry name" value="Methyltr_PrmA"/>
    <property type="match status" value="1"/>
</dbReference>
<evidence type="ECO:0000256" key="6">
    <source>
        <dbReference type="HAMAP-Rule" id="MF_00735"/>
    </source>
</evidence>
<dbReference type="AlphaFoldDB" id="A0A6I4SS50"/>
<comment type="similarity">
    <text evidence="1 6">Belongs to the methyltransferase superfamily. PrmA family.</text>
</comment>
<dbReference type="InterPro" id="IPR029063">
    <property type="entry name" value="SAM-dependent_MTases_sf"/>
</dbReference>
<dbReference type="OrthoDB" id="9785995at2"/>
<dbReference type="EMBL" id="WTYM01000030">
    <property type="protein sequence ID" value="MXO58655.1"/>
    <property type="molecule type" value="Genomic_DNA"/>
</dbReference>
<keyword evidence="5 6" id="KW-0949">S-adenosyl-L-methionine</keyword>
<sequence>MRCVCGSMIALPKRPRVADSWKLTAFGDKATIQAALLAQEDVADWDPEIVLTGFELADDRPDDWRLDAYLPRKPTAADRKSVARLFVNEALDLTAERLPNSDWVTESQQGIEPIQAGRFYVHTPDHHPSGELGVRSFVIPASQAFGTGQHKTTEGCLVMLSEMKRRGVIARRIADIGTGTGLLAFAALELWPRAHAIATDIDPVCGPVVAENATANGFTIGARPGQLAVAIAAGMDDPDLRACGPYDLLIANILAGPLIELAGDFADAVPPRGNLLLAGLLEKQEPKLRAAYRRAGFSLVARLVNGDWSILWLRRRFVG</sequence>
<evidence type="ECO:0000256" key="3">
    <source>
        <dbReference type="ARBA" id="ARBA00022603"/>
    </source>
</evidence>
<keyword evidence="3 6" id="KW-0489">Methyltransferase</keyword>
<proteinExistence type="inferred from homology"/>
<dbReference type="GO" id="GO:0005737">
    <property type="term" value="C:cytoplasm"/>
    <property type="evidence" value="ECO:0007669"/>
    <property type="project" value="UniProtKB-SubCell"/>
</dbReference>
<feature type="binding site" evidence="6">
    <location>
        <position position="177"/>
    </location>
    <ligand>
        <name>S-adenosyl-L-methionine</name>
        <dbReference type="ChEBI" id="CHEBI:59789"/>
    </ligand>
</feature>
<evidence type="ECO:0000256" key="4">
    <source>
        <dbReference type="ARBA" id="ARBA00022679"/>
    </source>
</evidence>
<reference evidence="7 8" key="1">
    <citation type="submission" date="2019-12" db="EMBL/GenBank/DDBJ databases">
        <title>Genomic-based taxomic classification of the family Erythrobacteraceae.</title>
        <authorList>
            <person name="Xu L."/>
        </authorList>
    </citation>
    <scope>NUCLEOTIDE SEQUENCE [LARGE SCALE GENOMIC DNA]</scope>
    <source>
        <strain evidence="7 8">MCCC 1K01500</strain>
    </source>
</reference>
<evidence type="ECO:0000313" key="8">
    <source>
        <dbReference type="Proteomes" id="UP000433652"/>
    </source>
</evidence>
<evidence type="ECO:0000256" key="2">
    <source>
        <dbReference type="ARBA" id="ARBA00022490"/>
    </source>
</evidence>
<dbReference type="Gene3D" id="3.40.50.150">
    <property type="entry name" value="Vaccinia Virus protein VP39"/>
    <property type="match status" value="1"/>
</dbReference>
<dbReference type="InterPro" id="IPR050078">
    <property type="entry name" value="Ribosomal_L11_MeTrfase_PrmA"/>
</dbReference>
<dbReference type="CDD" id="cd02440">
    <property type="entry name" value="AdoMet_MTases"/>
    <property type="match status" value="1"/>
</dbReference>
<protein>
    <recommendedName>
        <fullName evidence="6">Ribosomal protein L11 methyltransferase</fullName>
        <shortName evidence="6">L11 Mtase</shortName>
        <ecNumber evidence="6">2.1.1.-</ecNumber>
    </recommendedName>
</protein>
<dbReference type="Pfam" id="PF06325">
    <property type="entry name" value="PrmA"/>
    <property type="match status" value="1"/>
</dbReference>
<keyword evidence="2 6" id="KW-0963">Cytoplasm</keyword>
<organism evidence="7 8">
    <name type="scientific">Croceibacterium salegens</name>
    <dbReference type="NCBI Taxonomy" id="1737568"/>
    <lineage>
        <taxon>Bacteria</taxon>
        <taxon>Pseudomonadati</taxon>
        <taxon>Pseudomonadota</taxon>
        <taxon>Alphaproteobacteria</taxon>
        <taxon>Sphingomonadales</taxon>
        <taxon>Erythrobacteraceae</taxon>
        <taxon>Croceibacterium</taxon>
    </lineage>
</organism>
<dbReference type="GO" id="GO:0032259">
    <property type="term" value="P:methylation"/>
    <property type="evidence" value="ECO:0007669"/>
    <property type="project" value="UniProtKB-KW"/>
</dbReference>
<comment type="function">
    <text evidence="6">Methylates ribosomal protein L11.</text>
</comment>
<keyword evidence="4 6" id="KW-0808">Transferase</keyword>
<feature type="binding site" evidence="6">
    <location>
        <position position="252"/>
    </location>
    <ligand>
        <name>S-adenosyl-L-methionine</name>
        <dbReference type="ChEBI" id="CHEBI:59789"/>
    </ligand>
</feature>
<evidence type="ECO:0000256" key="1">
    <source>
        <dbReference type="ARBA" id="ARBA00009741"/>
    </source>
</evidence>
<accession>A0A6I4SS50</accession>
<dbReference type="InterPro" id="IPR004498">
    <property type="entry name" value="Ribosomal_PrmA_MeTrfase"/>
</dbReference>
<dbReference type="Proteomes" id="UP000433652">
    <property type="component" value="Unassembled WGS sequence"/>
</dbReference>
<dbReference type="SUPFAM" id="SSF53335">
    <property type="entry name" value="S-adenosyl-L-methionine-dependent methyltransferases"/>
    <property type="match status" value="1"/>
</dbReference>
<name>A0A6I4SS50_9SPHN</name>
<comment type="subcellular location">
    <subcellularLocation>
        <location evidence="6">Cytoplasm</location>
    </subcellularLocation>
</comment>
<evidence type="ECO:0000256" key="5">
    <source>
        <dbReference type="ARBA" id="ARBA00022691"/>
    </source>
</evidence>
<dbReference type="PANTHER" id="PTHR43648">
    <property type="entry name" value="ELECTRON TRANSFER FLAVOPROTEIN BETA SUBUNIT LYSINE METHYLTRANSFERASE"/>
    <property type="match status" value="1"/>
</dbReference>